<sequence>MGNCKISADLKDAALRLWELGWSEEEIMQGLVVSRASLYRWKQLFEEIGSTTRPPSPLRGRPRIITQAILSACLEIYQKEPDTYLDELRWHLAINHDIVISISALQDTLVSVGLTRKLLHRIARERTQQLRDDYWNSIDEDLAGDSDMLVMADETSKNNHTLARKYGRAPVGMRAPHTYDFVRGPGYTVAAAMSKEGYLAVKVLPGAFDSFDFFDFVAEQVLPVMNPWPAKHSVLVLDNCRIHHNDALLELLSANGSLLLFLPPYSPDLNPIEESFSTLKAYMRRHGSEMLAAEDPVLAILEACACILPEMARNWFIHAGYR</sequence>
<comment type="caution">
    <text evidence="2">The sequence shown here is derived from an EMBL/GenBank/DDBJ whole genome shotgun (WGS) entry which is preliminary data.</text>
</comment>
<evidence type="ECO:0000259" key="1">
    <source>
        <dbReference type="Pfam" id="PF13358"/>
    </source>
</evidence>
<accession>A0A8H6YMD7</accession>
<dbReference type="AlphaFoldDB" id="A0A8H6YMD7"/>
<dbReference type="EMBL" id="JACAZH010000008">
    <property type="protein sequence ID" value="KAF7361312.1"/>
    <property type="molecule type" value="Genomic_DNA"/>
</dbReference>
<evidence type="ECO:0000313" key="3">
    <source>
        <dbReference type="Proteomes" id="UP000623467"/>
    </source>
</evidence>
<dbReference type="PANTHER" id="PTHR46564">
    <property type="entry name" value="TRANSPOSASE"/>
    <property type="match status" value="1"/>
</dbReference>
<dbReference type="Gene3D" id="3.30.420.10">
    <property type="entry name" value="Ribonuclease H-like superfamily/Ribonuclease H"/>
    <property type="match status" value="1"/>
</dbReference>
<organism evidence="2 3">
    <name type="scientific">Mycena sanguinolenta</name>
    <dbReference type="NCBI Taxonomy" id="230812"/>
    <lineage>
        <taxon>Eukaryota</taxon>
        <taxon>Fungi</taxon>
        <taxon>Dikarya</taxon>
        <taxon>Basidiomycota</taxon>
        <taxon>Agaricomycotina</taxon>
        <taxon>Agaricomycetes</taxon>
        <taxon>Agaricomycetidae</taxon>
        <taxon>Agaricales</taxon>
        <taxon>Marasmiineae</taxon>
        <taxon>Mycenaceae</taxon>
        <taxon>Mycena</taxon>
    </lineage>
</organism>
<dbReference type="Proteomes" id="UP000623467">
    <property type="component" value="Unassembled WGS sequence"/>
</dbReference>
<reference evidence="2" key="1">
    <citation type="submission" date="2020-05" db="EMBL/GenBank/DDBJ databases">
        <title>Mycena genomes resolve the evolution of fungal bioluminescence.</title>
        <authorList>
            <person name="Tsai I.J."/>
        </authorList>
    </citation>
    <scope>NUCLEOTIDE SEQUENCE</scope>
    <source>
        <strain evidence="2">160909Yilan</strain>
    </source>
</reference>
<dbReference type="Pfam" id="PF13358">
    <property type="entry name" value="DDE_3"/>
    <property type="match status" value="1"/>
</dbReference>
<dbReference type="PANTHER" id="PTHR46564:SF1">
    <property type="entry name" value="TRANSPOSASE"/>
    <property type="match status" value="1"/>
</dbReference>
<dbReference type="InterPro" id="IPR036397">
    <property type="entry name" value="RNaseH_sf"/>
</dbReference>
<evidence type="ECO:0000313" key="2">
    <source>
        <dbReference type="EMBL" id="KAF7361312.1"/>
    </source>
</evidence>
<name>A0A8H6YMD7_9AGAR</name>
<dbReference type="InterPro" id="IPR038717">
    <property type="entry name" value="Tc1-like_DDE_dom"/>
</dbReference>
<dbReference type="OrthoDB" id="2266637at2759"/>
<dbReference type="GO" id="GO:0003676">
    <property type="term" value="F:nucleic acid binding"/>
    <property type="evidence" value="ECO:0007669"/>
    <property type="project" value="InterPro"/>
</dbReference>
<keyword evidence="3" id="KW-1185">Reference proteome</keyword>
<protein>
    <submittedName>
        <fullName evidence="2">Tc1-mariner class transposase</fullName>
    </submittedName>
</protein>
<feature type="domain" description="Tc1-like transposase DDE" evidence="1">
    <location>
        <begin position="149"/>
        <end position="285"/>
    </location>
</feature>
<gene>
    <name evidence="2" type="ORF">MSAN_01163700</name>
</gene>
<dbReference type="InterPro" id="IPR047655">
    <property type="entry name" value="Transpos_IS630-like"/>
</dbReference>
<dbReference type="NCBIfam" id="NF033545">
    <property type="entry name" value="transpos_IS630"/>
    <property type="match status" value="1"/>
</dbReference>
<dbReference type="SUPFAM" id="SSF46689">
    <property type="entry name" value="Homeodomain-like"/>
    <property type="match status" value="1"/>
</dbReference>
<dbReference type="InterPro" id="IPR009057">
    <property type="entry name" value="Homeodomain-like_sf"/>
</dbReference>
<proteinExistence type="predicted"/>